<dbReference type="Proteomes" id="UP000092666">
    <property type="component" value="Unassembled WGS sequence"/>
</dbReference>
<evidence type="ECO:0000256" key="1">
    <source>
        <dbReference type="SAM" id="MobiDB-lite"/>
    </source>
</evidence>
<keyword evidence="2" id="KW-0472">Membrane</keyword>
<evidence type="ECO:0000313" key="5">
    <source>
        <dbReference type="Proteomes" id="UP000092666"/>
    </source>
</evidence>
<proteinExistence type="predicted"/>
<feature type="compositionally biased region" description="Polar residues" evidence="1">
    <location>
        <begin position="462"/>
        <end position="482"/>
    </location>
</feature>
<feature type="transmembrane region" description="Helical" evidence="2">
    <location>
        <begin position="276"/>
        <end position="299"/>
    </location>
</feature>
<evidence type="ECO:0000256" key="3">
    <source>
        <dbReference type="SAM" id="SignalP"/>
    </source>
</evidence>
<keyword evidence="2" id="KW-1133">Transmembrane helix</keyword>
<reference evidence="5" key="2">
    <citation type="submission" date="2013-12" db="EMBL/GenBank/DDBJ databases">
        <title>Evolution of pathogenesis and genome organization in the Tremellales.</title>
        <authorList>
            <person name="Cuomo C."/>
            <person name="Litvintseva A."/>
            <person name="Heitman J."/>
            <person name="Chen Y."/>
            <person name="Sun S."/>
            <person name="Springer D."/>
            <person name="Dromer F."/>
            <person name="Young S."/>
            <person name="Zeng Q."/>
            <person name="Chapman S."/>
            <person name="Gujja S."/>
            <person name="Saif S."/>
            <person name="Birren B."/>
        </authorList>
    </citation>
    <scope>NUCLEOTIDE SEQUENCE [LARGE SCALE GENOMIC DNA]</scope>
    <source>
        <strain evidence="5">BCC8398</strain>
    </source>
</reference>
<evidence type="ECO:0000256" key="2">
    <source>
        <dbReference type="SAM" id="Phobius"/>
    </source>
</evidence>
<reference evidence="4 5" key="1">
    <citation type="submission" date="2013-07" db="EMBL/GenBank/DDBJ databases">
        <title>The Genome Sequence of Cryptococcus heveanensis BCC8398.</title>
        <authorList>
            <consortium name="The Broad Institute Genome Sequencing Platform"/>
            <person name="Cuomo C."/>
            <person name="Litvintseva A."/>
            <person name="Chen Y."/>
            <person name="Heitman J."/>
            <person name="Sun S."/>
            <person name="Springer D."/>
            <person name="Dromer F."/>
            <person name="Young S.K."/>
            <person name="Zeng Q."/>
            <person name="Gargeya S."/>
            <person name="Fitzgerald M."/>
            <person name="Abouelleil A."/>
            <person name="Alvarado L."/>
            <person name="Berlin A.M."/>
            <person name="Chapman S.B."/>
            <person name="Dewar J."/>
            <person name="Goldberg J."/>
            <person name="Griggs A."/>
            <person name="Gujja S."/>
            <person name="Hansen M."/>
            <person name="Howarth C."/>
            <person name="Imamovic A."/>
            <person name="Larimer J."/>
            <person name="McCowan C."/>
            <person name="Murphy C."/>
            <person name="Pearson M."/>
            <person name="Priest M."/>
            <person name="Roberts A."/>
            <person name="Saif S."/>
            <person name="Shea T."/>
            <person name="Sykes S."/>
            <person name="Wortman J."/>
            <person name="Nusbaum C."/>
            <person name="Birren B."/>
        </authorList>
    </citation>
    <scope>NUCLEOTIDE SEQUENCE [LARGE SCALE GENOMIC DNA]</scope>
    <source>
        <strain evidence="4 5">BCC8398</strain>
    </source>
</reference>
<protein>
    <submittedName>
        <fullName evidence="4">Uncharacterized protein</fullName>
    </submittedName>
</protein>
<feature type="signal peptide" evidence="3">
    <location>
        <begin position="1"/>
        <end position="26"/>
    </location>
</feature>
<keyword evidence="2" id="KW-0812">Transmembrane</keyword>
<dbReference type="PANTHER" id="PTHR16861:SF4">
    <property type="entry name" value="SH3 DOMAIN PROTEIN (AFU_ORTHOLOGUE AFUA_1G13610)"/>
    <property type="match status" value="1"/>
</dbReference>
<dbReference type="OrthoDB" id="2563735at2759"/>
<keyword evidence="3" id="KW-0732">Signal</keyword>
<evidence type="ECO:0000313" key="4">
    <source>
        <dbReference type="EMBL" id="OCF31633.1"/>
    </source>
</evidence>
<accession>A0A1B9GKZ2</accession>
<keyword evidence="5" id="KW-1185">Reference proteome</keyword>
<feature type="compositionally biased region" description="Low complexity" evidence="1">
    <location>
        <begin position="411"/>
        <end position="439"/>
    </location>
</feature>
<dbReference type="AlphaFoldDB" id="A0A1B9GKZ2"/>
<dbReference type="PANTHER" id="PTHR16861">
    <property type="entry name" value="GLYCOPROTEIN 38"/>
    <property type="match status" value="1"/>
</dbReference>
<dbReference type="EMBL" id="KV700132">
    <property type="protein sequence ID" value="OCF31633.1"/>
    <property type="molecule type" value="Genomic_DNA"/>
</dbReference>
<feature type="compositionally biased region" description="Basic and acidic residues" evidence="1">
    <location>
        <begin position="533"/>
        <end position="542"/>
    </location>
</feature>
<dbReference type="CDD" id="cd12087">
    <property type="entry name" value="TM_EGFR-like"/>
    <property type="match status" value="1"/>
</dbReference>
<gene>
    <name evidence="4" type="ORF">I316_06638</name>
</gene>
<organism evidence="4 5">
    <name type="scientific">Kwoniella heveanensis BCC8398</name>
    <dbReference type="NCBI Taxonomy" id="1296120"/>
    <lineage>
        <taxon>Eukaryota</taxon>
        <taxon>Fungi</taxon>
        <taxon>Dikarya</taxon>
        <taxon>Basidiomycota</taxon>
        <taxon>Agaricomycotina</taxon>
        <taxon>Tremellomycetes</taxon>
        <taxon>Tremellales</taxon>
        <taxon>Cryptococcaceae</taxon>
        <taxon>Kwoniella</taxon>
    </lineage>
</organism>
<feature type="compositionally biased region" description="Low complexity" evidence="1">
    <location>
        <begin position="369"/>
        <end position="381"/>
    </location>
</feature>
<feature type="chain" id="PRO_5008627117" evidence="3">
    <location>
        <begin position="27"/>
        <end position="577"/>
    </location>
</feature>
<feature type="region of interest" description="Disordered" evidence="1">
    <location>
        <begin position="309"/>
        <end position="577"/>
    </location>
</feature>
<sequence length="577" mass="61050">MYRVHSFPALSLLVGLSTFLLSFVRADVEFYFQWPNVTTQCQEVPLTWGTGEPPFTLWIIPVYGQPFIYPLSDSYYSNGAGSIEILLQLAADVSYVAMMSDARGIATGGSSEIQTVQASNDSSCLSWAGSQSVSLDFTFTVSGQAVQCQRGFETSWTGGLEYGPYNFTVIAMDQSFNAYDVTLEDGVKSQSDWVMDVPAGSRFTIMMNSAEGYGRGGTAGIYESQPSNDTDCLDFKPQPTGVWPSTITIATMDAATLPVTESAHPPGEGGKVSGGAIAGIVVGIVVLLAIIGLALFFLLKRRKRRAATRAKMASTGVDLADDGSYGGRGSRNNSQPMIEPYRQVGSFPAPSAHSAHTPTSEDVSIYNPGAAASSTTALTSGNGTGLPHTSILTTQGHETGGPHSPLSADESGPSVGPGVAGPLPSKGSLHTPTSSTSHPPSLPYISSPPFQHEQPTAIPRQASPTSAPSSDSMKNATLSSLGPSYPPRAAAAPQGGMRVVNHDSPESIPTLPPGATHGPRRRPPQDNGPTFRRHADAGRYQEEIVDLPPLYSEVPRDNPASRPLSPEEEDEQSHLRY</sequence>
<name>A0A1B9GKZ2_9TREE</name>